<gene>
    <name evidence="2" type="ORF">H3N35_07550</name>
</gene>
<dbReference type="Gene3D" id="3.90.550.10">
    <property type="entry name" value="Spore Coat Polysaccharide Biosynthesis Protein SpsA, Chain A"/>
    <property type="match status" value="1"/>
</dbReference>
<proteinExistence type="predicted"/>
<sequence>MSNYQKKPFFSVIIPTFNRAGIIKNVLQSVLNQTEQDMEIIVVDDFSHDVEQLSEVIGRFSDNRITLVRHSKNKNGAAARNTGIEHASGQYISFLDSDDIWPKERLAKVRAEIERAGQDVENYVFYGQVEIKSMKQKSGTVKPQFGIGEMSFSEYVFVHGGLIQTSTITCRREIANQIGFDERFIRHQDYDFCLRAQAAGYQFHFVPSILSYWITSPGLSVVSKGANVDFCTFWLNEMKQHFTSAASSAYRLKVIVPIAVHSGRYKDACALFLGNYRCVPVRVVMMSLFQSGKNLVKRMLGKL</sequence>
<accession>A0ABY7VJV0</accession>
<dbReference type="Proteomes" id="UP001215231">
    <property type="component" value="Chromosome"/>
</dbReference>
<dbReference type="EMBL" id="CP059693">
    <property type="protein sequence ID" value="WDE13285.1"/>
    <property type="molecule type" value="Genomic_DNA"/>
</dbReference>
<organism evidence="2 3">
    <name type="scientific">Thalassomonas haliotis</name>
    <dbReference type="NCBI Taxonomy" id="485448"/>
    <lineage>
        <taxon>Bacteria</taxon>
        <taxon>Pseudomonadati</taxon>
        <taxon>Pseudomonadota</taxon>
        <taxon>Gammaproteobacteria</taxon>
        <taxon>Alteromonadales</taxon>
        <taxon>Colwelliaceae</taxon>
        <taxon>Thalassomonas</taxon>
    </lineage>
</organism>
<keyword evidence="3" id="KW-1185">Reference proteome</keyword>
<dbReference type="RefSeq" id="WP_274053639.1">
    <property type="nucleotide sequence ID" value="NZ_CP059693.1"/>
</dbReference>
<evidence type="ECO:0000313" key="2">
    <source>
        <dbReference type="EMBL" id="WDE13285.1"/>
    </source>
</evidence>
<dbReference type="InterPro" id="IPR050834">
    <property type="entry name" value="Glycosyltransf_2"/>
</dbReference>
<dbReference type="InterPro" id="IPR029044">
    <property type="entry name" value="Nucleotide-diphossugar_trans"/>
</dbReference>
<protein>
    <submittedName>
        <fullName evidence="2">Glycosyltransferase family 2 protein</fullName>
    </submittedName>
</protein>
<dbReference type="PANTHER" id="PTHR43685:SF2">
    <property type="entry name" value="GLYCOSYLTRANSFERASE 2-LIKE DOMAIN-CONTAINING PROTEIN"/>
    <property type="match status" value="1"/>
</dbReference>
<evidence type="ECO:0000313" key="3">
    <source>
        <dbReference type="Proteomes" id="UP001215231"/>
    </source>
</evidence>
<name>A0ABY7VJV0_9GAMM</name>
<evidence type="ECO:0000259" key="1">
    <source>
        <dbReference type="Pfam" id="PF00535"/>
    </source>
</evidence>
<feature type="domain" description="Glycosyltransferase 2-like" evidence="1">
    <location>
        <begin position="11"/>
        <end position="126"/>
    </location>
</feature>
<dbReference type="InterPro" id="IPR001173">
    <property type="entry name" value="Glyco_trans_2-like"/>
</dbReference>
<dbReference type="Pfam" id="PF00535">
    <property type="entry name" value="Glycos_transf_2"/>
    <property type="match status" value="1"/>
</dbReference>
<dbReference type="PANTHER" id="PTHR43685">
    <property type="entry name" value="GLYCOSYLTRANSFERASE"/>
    <property type="match status" value="1"/>
</dbReference>
<dbReference type="SUPFAM" id="SSF53448">
    <property type="entry name" value="Nucleotide-diphospho-sugar transferases"/>
    <property type="match status" value="1"/>
</dbReference>
<reference evidence="2 3" key="1">
    <citation type="journal article" date="2022" name="Mar. Drugs">
        <title>Bioassay-Guided Fractionation Leads to the Detection of Cholic Acid Generated by the Rare Thalassomonas sp.</title>
        <authorList>
            <person name="Pheiffer F."/>
            <person name="Schneider Y.K."/>
            <person name="Hansen E.H."/>
            <person name="Andersen J.H."/>
            <person name="Isaksson J."/>
            <person name="Busche T."/>
            <person name="R C."/>
            <person name="Kalinowski J."/>
            <person name="Zyl L.V."/>
            <person name="Trindade M."/>
        </authorList>
    </citation>
    <scope>NUCLEOTIDE SEQUENCE [LARGE SCALE GENOMIC DNA]</scope>
    <source>
        <strain evidence="2 3">A5K-61T</strain>
    </source>
</reference>